<sequence length="315" mass="35970">MASDVKARRLGCHGLNEHEVMVLRSMLRLFGARGQTPWELQPQPPFDAVIVPDMRSELDQEGLPSRLFIRTGLNPATVNGERRTSEDFIVRPIRALPLFEKLNEIDRLISMKEPQHAPAQREWADVLMDYWDNGGGFLVKTAATKVIIFPQARRFLPERPDLSVAEIVRSPVLSIKPIEQERAEQILKERRTRGLGWLGWYAGHYYPLEVLLVPTSADVPIQLRRWPDFGTLDHLPEYFNLAGLLNRYSMTVAQLIEASALPPETVYRFLNATYLSGLLVEAREKGWLSWLKRGYNPQAQEKLGVIAAIRRKLGL</sequence>
<evidence type="ECO:0000313" key="1">
    <source>
        <dbReference type="EMBL" id="RCS57105.1"/>
    </source>
</evidence>
<keyword evidence="2" id="KW-1185">Reference proteome</keyword>
<proteinExistence type="predicted"/>
<evidence type="ECO:0000313" key="2">
    <source>
        <dbReference type="Proteomes" id="UP000252357"/>
    </source>
</evidence>
<reference evidence="1 2" key="1">
    <citation type="journal article" date="2018" name="Int. J. Syst. Evol. Microbiol.">
        <title>Parvibium lacunae gen. nov., sp. nov., a new member of the family Alcaligenaceae isolated from a freshwater pond.</title>
        <authorList>
            <person name="Chen W.M."/>
            <person name="Xie P.B."/>
            <person name="Hsu M.Y."/>
            <person name="Sheu S.Y."/>
        </authorList>
    </citation>
    <scope>NUCLEOTIDE SEQUENCE [LARGE SCALE GENOMIC DNA]</scope>
    <source>
        <strain evidence="1 2">KMB9</strain>
    </source>
</reference>
<organism evidence="1 2">
    <name type="scientific">Parvibium lacunae</name>
    <dbReference type="NCBI Taxonomy" id="1888893"/>
    <lineage>
        <taxon>Bacteria</taxon>
        <taxon>Pseudomonadati</taxon>
        <taxon>Pseudomonadota</taxon>
        <taxon>Betaproteobacteria</taxon>
        <taxon>Burkholderiales</taxon>
        <taxon>Alcaligenaceae</taxon>
        <taxon>Parvibium</taxon>
    </lineage>
</organism>
<comment type="caution">
    <text evidence="1">The sequence shown here is derived from an EMBL/GenBank/DDBJ whole genome shotgun (WGS) entry which is preliminary data.</text>
</comment>
<gene>
    <name evidence="1" type="ORF">DU000_09890</name>
</gene>
<dbReference type="EMBL" id="QPGB01000004">
    <property type="protein sequence ID" value="RCS57105.1"/>
    <property type="molecule type" value="Genomic_DNA"/>
</dbReference>
<accession>A0A368L0Z6</accession>
<dbReference type="RefSeq" id="WP_114403246.1">
    <property type="nucleotide sequence ID" value="NZ_QPGB01000004.1"/>
</dbReference>
<dbReference type="OrthoDB" id="8888155at2"/>
<dbReference type="AlphaFoldDB" id="A0A368L0Z6"/>
<protein>
    <submittedName>
        <fullName evidence="1">Uncharacterized protein</fullName>
    </submittedName>
</protein>
<name>A0A368L0Z6_9BURK</name>
<dbReference type="Proteomes" id="UP000252357">
    <property type="component" value="Unassembled WGS sequence"/>
</dbReference>